<dbReference type="InterPro" id="IPR045464">
    <property type="entry name" value="Hrt3/FBXO9_C"/>
</dbReference>
<dbReference type="OrthoDB" id="2117972at2759"/>
<gene>
    <name evidence="4" type="ORF">EHS24_005029</name>
</gene>
<dbReference type="RefSeq" id="XP_028479542.1">
    <property type="nucleotide sequence ID" value="XM_028620570.1"/>
</dbReference>
<dbReference type="InterPro" id="IPR036047">
    <property type="entry name" value="F-box-like_dom_sf"/>
</dbReference>
<reference evidence="4 5" key="1">
    <citation type="submission" date="2018-11" db="EMBL/GenBank/DDBJ databases">
        <title>Genome sequence of Apiotrichum porosum DSM 27194.</title>
        <authorList>
            <person name="Aliyu H."/>
            <person name="Gorte O."/>
            <person name="Ochsenreither K."/>
        </authorList>
    </citation>
    <scope>NUCLEOTIDE SEQUENCE [LARGE SCALE GENOMIC DNA]</scope>
    <source>
        <strain evidence="4 5">DSM 27194</strain>
    </source>
</reference>
<dbReference type="SUPFAM" id="SSF81383">
    <property type="entry name" value="F-box domain"/>
    <property type="match status" value="1"/>
</dbReference>
<feature type="region of interest" description="Disordered" evidence="2">
    <location>
        <begin position="1"/>
        <end position="32"/>
    </location>
</feature>
<dbReference type="GO" id="GO:0005737">
    <property type="term" value="C:cytoplasm"/>
    <property type="evidence" value="ECO:0007669"/>
    <property type="project" value="TreeGrafter"/>
</dbReference>
<sequence>MVVPLSPPKIESLSLTESVQSTKSSSERDAEAELARFRREWQQEVQAKHAGSGSVVAGAGSASDAHTVEVGPVKWKGKGKDTEIVRSPPSAATALPLPTSPRKVASSPTKSPLVHPLSPKALTKPTPNGASDAAAVNGPKDASQGIELPGPLAPAGVELPDTAIASTSTWGRIPFRAPQVRKDRDGAVVVYARAVEAEQEGRLNDALLLYRQAFKMEDSVDKLYARKVRAEAAAAEVAAEEAAAEEASSADVVDPAAPVDAPYAFTRHVQVHPDYERRHHDHDHDLDAAQADKGRLAPVSRLTALFHSVPNASTAQFEPESEDLPIPIAKLPAELMDPVLVHLDVASIEALGATCWRARGLTAQAAVWRRIVEGIYRPPMVPPQVGARELARRHRGEWRTALVEEERVRLDGCYISVCHYIRPGAGEQWVTITHMITYHRFLRFYADGTVISFLTTDHPSDVVPSLNRKIRGKGLHFGRWKLIRSDMEDEDADSDDDVVIDKSPKKKTKARTKRHARVIITDLLEPDADTCKYEFEMDLTLRETNRGRWNKLDLATYSSVNLATGEVLGLSLKHQKPFYFSKVRSYNPRF</sequence>
<feature type="compositionally biased region" description="Low complexity" evidence="2">
    <location>
        <begin position="50"/>
        <end position="63"/>
    </location>
</feature>
<dbReference type="GO" id="GO:0031146">
    <property type="term" value="P:SCF-dependent proteasomal ubiquitin-dependent protein catabolic process"/>
    <property type="evidence" value="ECO:0007669"/>
    <property type="project" value="TreeGrafter"/>
</dbReference>
<dbReference type="GO" id="GO:0019005">
    <property type="term" value="C:SCF ubiquitin ligase complex"/>
    <property type="evidence" value="ECO:0007669"/>
    <property type="project" value="TreeGrafter"/>
</dbReference>
<dbReference type="GeneID" id="39589572"/>
<evidence type="ECO:0000259" key="3">
    <source>
        <dbReference type="PROSITE" id="PS50181"/>
    </source>
</evidence>
<feature type="compositionally biased region" description="Polar residues" evidence="2">
    <location>
        <begin position="13"/>
        <end position="24"/>
    </location>
</feature>
<dbReference type="InterPro" id="IPR001810">
    <property type="entry name" value="F-box_dom"/>
</dbReference>
<dbReference type="PANTHER" id="PTHR12874:SF9">
    <property type="entry name" value="F-BOX ONLY PROTEIN 48"/>
    <property type="match status" value="1"/>
</dbReference>
<keyword evidence="5" id="KW-1185">Reference proteome</keyword>
<dbReference type="Gene3D" id="1.20.1280.50">
    <property type="match status" value="1"/>
</dbReference>
<evidence type="ECO:0000313" key="4">
    <source>
        <dbReference type="EMBL" id="RSH86757.1"/>
    </source>
</evidence>
<evidence type="ECO:0000256" key="1">
    <source>
        <dbReference type="ARBA" id="ARBA00022786"/>
    </source>
</evidence>
<dbReference type="Proteomes" id="UP000279236">
    <property type="component" value="Unassembled WGS sequence"/>
</dbReference>
<feature type="compositionally biased region" description="Low complexity" evidence="2">
    <location>
        <begin position="87"/>
        <end position="101"/>
    </location>
</feature>
<dbReference type="AlphaFoldDB" id="A0A427Y6N9"/>
<comment type="caution">
    <text evidence="4">The sequence shown here is derived from an EMBL/GenBank/DDBJ whole genome shotgun (WGS) entry which is preliminary data.</text>
</comment>
<name>A0A427Y6N9_9TREE</name>
<dbReference type="STRING" id="105984.A0A427Y6N9"/>
<evidence type="ECO:0000313" key="5">
    <source>
        <dbReference type="Proteomes" id="UP000279236"/>
    </source>
</evidence>
<dbReference type="PANTHER" id="PTHR12874">
    <property type="entry name" value="F-BOX ONLY PROTEIN 48-RELATED"/>
    <property type="match status" value="1"/>
</dbReference>
<proteinExistence type="predicted"/>
<feature type="region of interest" description="Disordered" evidence="2">
    <location>
        <begin position="45"/>
        <end position="65"/>
    </location>
</feature>
<accession>A0A427Y6N9</accession>
<feature type="region of interest" description="Disordered" evidence="2">
    <location>
        <begin position="79"/>
        <end position="139"/>
    </location>
</feature>
<dbReference type="EMBL" id="RSCE01000002">
    <property type="protein sequence ID" value="RSH86757.1"/>
    <property type="molecule type" value="Genomic_DNA"/>
</dbReference>
<evidence type="ECO:0000256" key="2">
    <source>
        <dbReference type="SAM" id="MobiDB-lite"/>
    </source>
</evidence>
<protein>
    <recommendedName>
        <fullName evidence="3">F-box domain-containing protein</fullName>
    </recommendedName>
</protein>
<organism evidence="4 5">
    <name type="scientific">Apiotrichum porosum</name>
    <dbReference type="NCBI Taxonomy" id="105984"/>
    <lineage>
        <taxon>Eukaryota</taxon>
        <taxon>Fungi</taxon>
        <taxon>Dikarya</taxon>
        <taxon>Basidiomycota</taxon>
        <taxon>Agaricomycotina</taxon>
        <taxon>Tremellomycetes</taxon>
        <taxon>Trichosporonales</taxon>
        <taxon>Trichosporonaceae</taxon>
        <taxon>Apiotrichum</taxon>
    </lineage>
</organism>
<keyword evidence="1" id="KW-0833">Ubl conjugation pathway</keyword>
<feature type="domain" description="F-box" evidence="3">
    <location>
        <begin position="325"/>
        <end position="371"/>
    </location>
</feature>
<dbReference type="PROSITE" id="PS50181">
    <property type="entry name" value="FBOX"/>
    <property type="match status" value="1"/>
</dbReference>
<dbReference type="Pfam" id="PF19270">
    <property type="entry name" value="FBO_C"/>
    <property type="match status" value="1"/>
</dbReference>